<protein>
    <submittedName>
        <fullName evidence="2">Uncharacterized protein</fullName>
    </submittedName>
</protein>
<evidence type="ECO:0000313" key="3">
    <source>
        <dbReference type="Proteomes" id="UP000188533"/>
    </source>
</evidence>
<gene>
    <name evidence="2" type="ORF">LENED_011932</name>
</gene>
<evidence type="ECO:0000256" key="1">
    <source>
        <dbReference type="SAM" id="MobiDB-lite"/>
    </source>
</evidence>
<dbReference type="Proteomes" id="UP000188533">
    <property type="component" value="Unassembled WGS sequence"/>
</dbReference>
<dbReference type="EMBL" id="BDGU01001246">
    <property type="protein sequence ID" value="GAW09747.1"/>
    <property type="molecule type" value="Genomic_DNA"/>
</dbReference>
<reference evidence="2 3" key="2">
    <citation type="submission" date="2017-02" db="EMBL/GenBank/DDBJ databases">
        <title>A genome survey and senescence transcriptome analysis in Lentinula edodes.</title>
        <authorList>
            <person name="Sakamoto Y."/>
            <person name="Nakade K."/>
            <person name="Sato S."/>
            <person name="Yoshida Y."/>
            <person name="Miyazaki K."/>
            <person name="Natsume S."/>
            <person name="Konno N."/>
        </authorList>
    </citation>
    <scope>NUCLEOTIDE SEQUENCE [LARGE SCALE GENOMIC DNA]</scope>
    <source>
        <strain evidence="2 3">NBRC 111202</strain>
    </source>
</reference>
<reference evidence="2 3" key="1">
    <citation type="submission" date="2016-08" db="EMBL/GenBank/DDBJ databases">
        <authorList>
            <consortium name="Lentinula edodes genome sequencing consortium"/>
            <person name="Sakamoto Y."/>
            <person name="Nakade K."/>
            <person name="Sato S."/>
            <person name="Yoshida Y."/>
            <person name="Miyazaki K."/>
            <person name="Natsume S."/>
            <person name="Konno N."/>
        </authorList>
    </citation>
    <scope>NUCLEOTIDE SEQUENCE [LARGE SCALE GENOMIC DNA]</scope>
    <source>
        <strain evidence="2 3">NBRC 111202</strain>
    </source>
</reference>
<feature type="region of interest" description="Disordered" evidence="1">
    <location>
        <begin position="47"/>
        <end position="105"/>
    </location>
</feature>
<sequence>MPSPAHFQFEFQCAPQCNRGPFTSIQGTNRHRNSCSIWSAHVKAQARKRGHEELEVRGEDEDPAIARRRNLERQRRRRREDEKKKRKIQTDEVEAGEAGMTIQDENTRIIKRLAEEHPIDTEFVQ</sequence>
<proteinExistence type="predicted"/>
<evidence type="ECO:0000313" key="2">
    <source>
        <dbReference type="EMBL" id="GAW09747.1"/>
    </source>
</evidence>
<keyword evidence="3" id="KW-1185">Reference proteome</keyword>
<name>A0A1Q3ERB3_LENED</name>
<feature type="compositionally biased region" description="Basic and acidic residues" evidence="1">
    <location>
        <begin position="69"/>
        <end position="83"/>
    </location>
</feature>
<accession>A0A1Q3ERB3</accession>
<organism evidence="2 3">
    <name type="scientific">Lentinula edodes</name>
    <name type="common">Shiitake mushroom</name>
    <name type="synonym">Lentinus edodes</name>
    <dbReference type="NCBI Taxonomy" id="5353"/>
    <lineage>
        <taxon>Eukaryota</taxon>
        <taxon>Fungi</taxon>
        <taxon>Dikarya</taxon>
        <taxon>Basidiomycota</taxon>
        <taxon>Agaricomycotina</taxon>
        <taxon>Agaricomycetes</taxon>
        <taxon>Agaricomycetidae</taxon>
        <taxon>Agaricales</taxon>
        <taxon>Marasmiineae</taxon>
        <taxon>Omphalotaceae</taxon>
        <taxon>Lentinula</taxon>
    </lineage>
</organism>
<dbReference type="AlphaFoldDB" id="A0A1Q3ERB3"/>
<comment type="caution">
    <text evidence="2">The sequence shown here is derived from an EMBL/GenBank/DDBJ whole genome shotgun (WGS) entry which is preliminary data.</text>
</comment>